<dbReference type="Gene3D" id="3.90.25.10">
    <property type="entry name" value="UDP-galactose 4-epimerase, domain 1"/>
    <property type="match status" value="1"/>
</dbReference>
<dbReference type="EMBL" id="AZFA01000002">
    <property type="protein sequence ID" value="KRL68183.1"/>
    <property type="molecule type" value="Genomic_DNA"/>
</dbReference>
<accession>A0A0R1SFV7</accession>
<dbReference type="InterPro" id="IPR052718">
    <property type="entry name" value="NmrA-type_oxidoreductase"/>
</dbReference>
<gene>
    <name evidence="2" type="ORF">FC27_GL000924</name>
</gene>
<comment type="caution">
    <text evidence="2">The sequence shown here is derived from an EMBL/GenBank/DDBJ whole genome shotgun (WGS) entry which is preliminary data.</text>
</comment>
<evidence type="ECO:0000259" key="1">
    <source>
        <dbReference type="Pfam" id="PF05368"/>
    </source>
</evidence>
<proteinExistence type="predicted"/>
<dbReference type="RefSeq" id="WP_010624023.1">
    <property type="nucleotide sequence ID" value="NZ_AZFA01000002.1"/>
</dbReference>
<dbReference type="Gene3D" id="3.40.50.720">
    <property type="entry name" value="NAD(P)-binding Rossmann-like Domain"/>
    <property type="match status" value="1"/>
</dbReference>
<dbReference type="OrthoDB" id="152510at2"/>
<keyword evidence="3" id="KW-1185">Reference proteome</keyword>
<dbReference type="eggNOG" id="COG0702">
    <property type="taxonomic scope" value="Bacteria"/>
</dbReference>
<evidence type="ECO:0000313" key="2">
    <source>
        <dbReference type="EMBL" id="KRL68183.1"/>
    </source>
</evidence>
<name>A0A0R1SFV7_9LACO</name>
<dbReference type="InterPro" id="IPR036291">
    <property type="entry name" value="NAD(P)-bd_dom_sf"/>
</dbReference>
<organism evidence="2 3">
    <name type="scientific">Companilactobacillus versmoldensis DSM 14857 = KCTC 3814</name>
    <dbReference type="NCBI Taxonomy" id="1423815"/>
    <lineage>
        <taxon>Bacteria</taxon>
        <taxon>Bacillati</taxon>
        <taxon>Bacillota</taxon>
        <taxon>Bacilli</taxon>
        <taxon>Lactobacillales</taxon>
        <taxon>Lactobacillaceae</taxon>
        <taxon>Companilactobacillus</taxon>
    </lineage>
</organism>
<reference evidence="2 3" key="1">
    <citation type="journal article" date="2015" name="Genome Announc.">
        <title>Expanding the biotechnology potential of lactobacilli through comparative genomics of 213 strains and associated genera.</title>
        <authorList>
            <person name="Sun Z."/>
            <person name="Harris H.M."/>
            <person name="McCann A."/>
            <person name="Guo C."/>
            <person name="Argimon S."/>
            <person name="Zhang W."/>
            <person name="Yang X."/>
            <person name="Jeffery I.B."/>
            <person name="Cooney J.C."/>
            <person name="Kagawa T.F."/>
            <person name="Liu W."/>
            <person name="Song Y."/>
            <person name="Salvetti E."/>
            <person name="Wrobel A."/>
            <person name="Rasinkangas P."/>
            <person name="Parkhill J."/>
            <person name="Rea M.C."/>
            <person name="O'Sullivan O."/>
            <person name="Ritari J."/>
            <person name="Douillard F.P."/>
            <person name="Paul Ross R."/>
            <person name="Yang R."/>
            <person name="Briner A.E."/>
            <person name="Felis G.E."/>
            <person name="de Vos W.M."/>
            <person name="Barrangou R."/>
            <person name="Klaenhammer T.R."/>
            <person name="Caufield P.W."/>
            <person name="Cui Y."/>
            <person name="Zhang H."/>
            <person name="O'Toole P.W."/>
        </authorList>
    </citation>
    <scope>NUCLEOTIDE SEQUENCE [LARGE SCALE GENOMIC DNA]</scope>
    <source>
        <strain evidence="2 3">DSM 14857</strain>
    </source>
</reference>
<dbReference type="PANTHER" id="PTHR47129:SF1">
    <property type="entry name" value="NMRA-LIKE DOMAIN-CONTAINING PROTEIN"/>
    <property type="match status" value="1"/>
</dbReference>
<protein>
    <submittedName>
        <fullName evidence="2">Oxidoreductase</fullName>
    </submittedName>
</protein>
<evidence type="ECO:0000313" key="3">
    <source>
        <dbReference type="Proteomes" id="UP000051647"/>
    </source>
</evidence>
<feature type="domain" description="NmrA-like" evidence="1">
    <location>
        <begin position="4"/>
        <end position="259"/>
    </location>
</feature>
<dbReference type="PANTHER" id="PTHR47129">
    <property type="entry name" value="QUINONE OXIDOREDUCTASE 2"/>
    <property type="match status" value="1"/>
</dbReference>
<sequence>MRYTVTGGTGHLGSQIVEKLSKVVPITDIRVGVHTVKKATDLIKNGFDVQGFDFFDETSLQRLLSDTDVFIYIPSKSSTSFERIKELEKVITAAEATKVGHFLAMGFIADQVNNPFSMSAFYGYLPRRLAETGLKYTVIRNALYADPLVPYLPELIQRGHVVYPMSDQALSFISLQDSAKAFAKVATEPKLLVSQKIYTLTQSRNYTMDQLGQVLTQVSGHEIGYQPMTSDEFAQTYNEDGGGLMLASMYQAGAMGLLDELSDDYQHITGQKATELSQFLTEEYSQ</sequence>
<dbReference type="PATRIC" id="fig|1423815.3.peg.945"/>
<dbReference type="AlphaFoldDB" id="A0A0R1SFV7"/>
<dbReference type="InterPro" id="IPR008030">
    <property type="entry name" value="NmrA-like"/>
</dbReference>
<dbReference type="STRING" id="1423815.FC27_GL000924"/>
<dbReference type="Proteomes" id="UP000051647">
    <property type="component" value="Unassembled WGS sequence"/>
</dbReference>
<dbReference type="Pfam" id="PF05368">
    <property type="entry name" value="NmrA"/>
    <property type="match status" value="1"/>
</dbReference>
<dbReference type="SUPFAM" id="SSF51735">
    <property type="entry name" value="NAD(P)-binding Rossmann-fold domains"/>
    <property type="match status" value="1"/>
</dbReference>